<dbReference type="PANTHER" id="PTHR30363:SF44">
    <property type="entry name" value="AGA OPERON TRANSCRIPTIONAL REPRESSOR-RELATED"/>
    <property type="match status" value="1"/>
</dbReference>
<evidence type="ECO:0000256" key="1">
    <source>
        <dbReference type="ARBA" id="ARBA00023015"/>
    </source>
</evidence>
<dbReference type="InterPro" id="IPR037171">
    <property type="entry name" value="NagB/RpiA_transferase-like"/>
</dbReference>
<dbReference type="InterPro" id="IPR001034">
    <property type="entry name" value="DeoR_HTH"/>
</dbReference>
<dbReference type="InterPro" id="IPR036390">
    <property type="entry name" value="WH_DNA-bd_sf"/>
</dbReference>
<dbReference type="PROSITE" id="PS00894">
    <property type="entry name" value="HTH_DEOR_1"/>
    <property type="match status" value="1"/>
</dbReference>
<dbReference type="Gene3D" id="3.40.50.1360">
    <property type="match status" value="1"/>
</dbReference>
<evidence type="ECO:0000256" key="2">
    <source>
        <dbReference type="ARBA" id="ARBA00023125"/>
    </source>
</evidence>
<comment type="caution">
    <text evidence="5">The sequence shown here is derived from an EMBL/GenBank/DDBJ whole genome shotgun (WGS) entry which is preliminary data.</text>
</comment>
<dbReference type="InterPro" id="IPR050313">
    <property type="entry name" value="Carb_Metab_HTH_regulators"/>
</dbReference>
<evidence type="ECO:0000256" key="3">
    <source>
        <dbReference type="ARBA" id="ARBA00023163"/>
    </source>
</evidence>
<dbReference type="EMBL" id="BAAAHP010000166">
    <property type="protein sequence ID" value="GAA0896126.1"/>
    <property type="molecule type" value="Genomic_DNA"/>
</dbReference>
<feature type="domain" description="HTH deoR-type" evidence="4">
    <location>
        <begin position="21"/>
        <end position="76"/>
    </location>
</feature>
<gene>
    <name evidence="5" type="ORF">GCM10009559_54010</name>
</gene>
<sequence length="271" mass="28421">MLATICGVTDTTSPALRYDAAPRRREAILERLRASGHVSVSEVSQALGVSEMTVRRDLRRLAATGEATLVHGGASLPAGSHGRPVFVARAQVNAEGKRRIGAAAARMVAADDTVGIDSGTTAVEVAHALPEDFAGCVVTNSVPVLAAMVTRRDTRVIGIGGEMSHDNHALIGPSAARFVRDLRLRLLVLGATSIDARGVYVRSELELGVKQALLDAAEDVVLVCDASKEGAPGTVRVCDLERIDTVVTDAPLSAALTRRLHEAGTRVVVAR</sequence>
<dbReference type="PRINTS" id="PR00037">
    <property type="entry name" value="HTHLACR"/>
</dbReference>
<dbReference type="InterPro" id="IPR036388">
    <property type="entry name" value="WH-like_DNA-bd_sf"/>
</dbReference>
<name>A0ABN1N7I7_9PSEU</name>
<proteinExistence type="predicted"/>
<organism evidence="5 6">
    <name type="scientific">Pseudonocardia zijingensis</name>
    <dbReference type="NCBI Taxonomy" id="153376"/>
    <lineage>
        <taxon>Bacteria</taxon>
        <taxon>Bacillati</taxon>
        <taxon>Actinomycetota</taxon>
        <taxon>Actinomycetes</taxon>
        <taxon>Pseudonocardiales</taxon>
        <taxon>Pseudonocardiaceae</taxon>
        <taxon>Pseudonocardia</taxon>
    </lineage>
</organism>
<evidence type="ECO:0000259" key="4">
    <source>
        <dbReference type="PROSITE" id="PS51000"/>
    </source>
</evidence>
<dbReference type="Proteomes" id="UP001499967">
    <property type="component" value="Unassembled WGS sequence"/>
</dbReference>
<evidence type="ECO:0000313" key="6">
    <source>
        <dbReference type="Proteomes" id="UP001499967"/>
    </source>
</evidence>
<protein>
    <submittedName>
        <fullName evidence="5">DeoR/GlpR family DNA-binding transcription regulator</fullName>
    </submittedName>
</protein>
<dbReference type="PANTHER" id="PTHR30363">
    <property type="entry name" value="HTH-TYPE TRANSCRIPTIONAL REGULATOR SRLR-RELATED"/>
    <property type="match status" value="1"/>
</dbReference>
<dbReference type="PROSITE" id="PS51000">
    <property type="entry name" value="HTH_DEOR_2"/>
    <property type="match status" value="1"/>
</dbReference>
<dbReference type="InterPro" id="IPR018356">
    <property type="entry name" value="Tscrpt_reg_HTH_DeoR_CS"/>
</dbReference>
<dbReference type="SUPFAM" id="SSF100950">
    <property type="entry name" value="NagB/RpiA/CoA transferase-like"/>
    <property type="match status" value="1"/>
</dbReference>
<keyword evidence="6" id="KW-1185">Reference proteome</keyword>
<evidence type="ECO:0000313" key="5">
    <source>
        <dbReference type="EMBL" id="GAA0896126.1"/>
    </source>
</evidence>
<accession>A0ABN1N7I7</accession>
<dbReference type="SMART" id="SM00420">
    <property type="entry name" value="HTH_DEOR"/>
    <property type="match status" value="1"/>
</dbReference>
<dbReference type="Pfam" id="PF00455">
    <property type="entry name" value="DeoRC"/>
    <property type="match status" value="1"/>
</dbReference>
<keyword evidence="3" id="KW-0804">Transcription</keyword>
<keyword evidence="2 5" id="KW-0238">DNA-binding</keyword>
<reference evidence="5 6" key="1">
    <citation type="journal article" date="2019" name="Int. J. Syst. Evol. Microbiol.">
        <title>The Global Catalogue of Microorganisms (GCM) 10K type strain sequencing project: providing services to taxonomists for standard genome sequencing and annotation.</title>
        <authorList>
            <consortium name="The Broad Institute Genomics Platform"/>
            <consortium name="The Broad Institute Genome Sequencing Center for Infectious Disease"/>
            <person name="Wu L."/>
            <person name="Ma J."/>
        </authorList>
    </citation>
    <scope>NUCLEOTIDE SEQUENCE [LARGE SCALE GENOMIC DNA]</scope>
    <source>
        <strain evidence="5 6">JCM 11117</strain>
    </source>
</reference>
<dbReference type="SUPFAM" id="SSF46785">
    <property type="entry name" value="Winged helix' DNA-binding domain"/>
    <property type="match status" value="1"/>
</dbReference>
<keyword evidence="1" id="KW-0805">Transcription regulation</keyword>
<dbReference type="SMART" id="SM01134">
    <property type="entry name" value="DeoRC"/>
    <property type="match status" value="1"/>
</dbReference>
<dbReference type="Gene3D" id="1.10.10.10">
    <property type="entry name" value="Winged helix-like DNA-binding domain superfamily/Winged helix DNA-binding domain"/>
    <property type="match status" value="1"/>
</dbReference>
<dbReference type="GO" id="GO:0003677">
    <property type="term" value="F:DNA binding"/>
    <property type="evidence" value="ECO:0007669"/>
    <property type="project" value="UniProtKB-KW"/>
</dbReference>
<dbReference type="InterPro" id="IPR014036">
    <property type="entry name" value="DeoR-like_C"/>
</dbReference>
<dbReference type="Pfam" id="PF08220">
    <property type="entry name" value="HTH_DeoR"/>
    <property type="match status" value="1"/>
</dbReference>